<dbReference type="InterPro" id="IPR007185">
    <property type="entry name" value="DNA_pol_a/d/e_bsu"/>
</dbReference>
<evidence type="ECO:0000256" key="3">
    <source>
        <dbReference type="ARBA" id="ARBA00022705"/>
    </source>
</evidence>
<dbReference type="EMBL" id="JAODAN010000008">
    <property type="protein sequence ID" value="KAK1922436.1"/>
    <property type="molecule type" value="Genomic_DNA"/>
</dbReference>
<evidence type="ECO:0000313" key="8">
    <source>
        <dbReference type="EMBL" id="KAK1922436.1"/>
    </source>
</evidence>
<dbReference type="PIRSF" id="PIRSF000799">
    <property type="entry name" value="DNA_pol_eps_2"/>
    <property type="match status" value="1"/>
</dbReference>
<gene>
    <name evidence="8" type="ORF">DB88DRAFT_455560</name>
</gene>
<keyword evidence="4 6" id="KW-0238">DNA-binding</keyword>
<evidence type="ECO:0000256" key="1">
    <source>
        <dbReference type="ARBA" id="ARBA00004123"/>
    </source>
</evidence>
<evidence type="ECO:0000313" key="9">
    <source>
        <dbReference type="Proteomes" id="UP001182556"/>
    </source>
</evidence>
<name>A0AAD9FNM3_PAPLA</name>
<evidence type="ECO:0000256" key="5">
    <source>
        <dbReference type="ARBA" id="ARBA00023242"/>
    </source>
</evidence>
<dbReference type="GO" id="GO:0003677">
    <property type="term" value="F:DNA binding"/>
    <property type="evidence" value="ECO:0007669"/>
    <property type="project" value="UniProtKB-UniRule"/>
</dbReference>
<evidence type="ECO:0000259" key="7">
    <source>
        <dbReference type="Pfam" id="PF04042"/>
    </source>
</evidence>
<comment type="function">
    <text evidence="6">Participates in DNA repair and in chromosomal DNA replication.</text>
</comment>
<evidence type="ECO:0000256" key="6">
    <source>
        <dbReference type="PIRNR" id="PIRNR000799"/>
    </source>
</evidence>
<feature type="domain" description="DNA polymerase alpha/delta/epsilon subunit B" evidence="7">
    <location>
        <begin position="291"/>
        <end position="493"/>
    </location>
</feature>
<dbReference type="Pfam" id="PF04042">
    <property type="entry name" value="DNA_pol_E_B"/>
    <property type="match status" value="1"/>
</dbReference>
<protein>
    <recommendedName>
        <fullName evidence="6">DNA polymerase epsilon subunit</fullName>
    </recommendedName>
    <alternativeName>
        <fullName evidence="6">DNA polymerase II subunit 2</fullName>
    </alternativeName>
</protein>
<accession>A0AAD9FNM3</accession>
<organism evidence="8 9">
    <name type="scientific">Papiliotrema laurentii</name>
    <name type="common">Cryptococcus laurentii</name>
    <dbReference type="NCBI Taxonomy" id="5418"/>
    <lineage>
        <taxon>Eukaryota</taxon>
        <taxon>Fungi</taxon>
        <taxon>Dikarya</taxon>
        <taxon>Basidiomycota</taxon>
        <taxon>Agaricomycotina</taxon>
        <taxon>Tremellomycetes</taxon>
        <taxon>Tremellales</taxon>
        <taxon>Rhynchogastremaceae</taxon>
        <taxon>Papiliotrema</taxon>
    </lineage>
</organism>
<comment type="caution">
    <text evidence="8">The sequence shown here is derived from an EMBL/GenBank/DDBJ whole genome shotgun (WGS) entry which is preliminary data.</text>
</comment>
<dbReference type="Proteomes" id="UP001182556">
    <property type="component" value="Unassembled WGS sequence"/>
</dbReference>
<evidence type="ECO:0000256" key="4">
    <source>
        <dbReference type="ARBA" id="ARBA00023125"/>
    </source>
</evidence>
<dbReference type="PANTHER" id="PTHR12708">
    <property type="entry name" value="DNA POLYMERASE EPSILON SUBUNIT B"/>
    <property type="match status" value="1"/>
</dbReference>
<comment type="similarity">
    <text evidence="2 6">Belongs to the DNA polymerase epsilon subunit B family.</text>
</comment>
<dbReference type="GO" id="GO:0042276">
    <property type="term" value="P:error-prone translesion synthesis"/>
    <property type="evidence" value="ECO:0007669"/>
    <property type="project" value="TreeGrafter"/>
</dbReference>
<sequence length="543" mass="61029">MVNRMRAAIVKVFSTKHSLTLPAAALNYIEQVLTENDIPEEEWITGLEFWAREYLKGEDSSSLVALDPLRRAYEALQLGTTEDADEIDPSEINIESHFSVVDAFDMPPVHFDSVRAGFTTSRNKPSIAGQAASRSAFLRERWGIIREIVLRNENFTPPAIGGHDRENYLKLTSTRNLLGRAGQLFLLFGMLSRDPEGKLCLEDGEGRVRLDMTDAVPGEGLFTEGCMTLIEGEYTIDETIRVLAMGHPPSEKRDISRALHGHVDFLGTGAISLKEEQKYIPTVQANTQVSFVILSDVWLDHPRTMPALRKLFEGYAEAVEYRPMVFVLCGNFCQRGWEGEGGLKRYTNGFNALTDLLQSFPLLHSSHFIFVPGPLDPWSSGTLPRPALPSTFSSRLTARIPKARFVSNPCRLRYFGQEIVIYREDLMGRMVRGLVGVKEEEGADMKRYLVQTILDQSHLSPLPQSTRPTLWEYDHALRLYPMPTAVVLADKYERYELTYEGCHVFNPGRFVSGGGAEGEGGEFEWAMYYPATGRSERSALTLD</sequence>
<evidence type="ECO:0000256" key="2">
    <source>
        <dbReference type="ARBA" id="ARBA00009560"/>
    </source>
</evidence>
<reference evidence="8" key="1">
    <citation type="submission" date="2023-02" db="EMBL/GenBank/DDBJ databases">
        <title>Identification and recombinant expression of a fungal hydrolase from Papiliotrema laurentii that hydrolyzes apple cutin and clears colloidal polyester polyurethane.</title>
        <authorList>
            <consortium name="DOE Joint Genome Institute"/>
            <person name="Roman V.A."/>
            <person name="Bojanowski C."/>
            <person name="Crable B.R."/>
            <person name="Wagner D.N."/>
            <person name="Hung C.S."/>
            <person name="Nadeau L.J."/>
            <person name="Schratz L."/>
            <person name="Haridas S."/>
            <person name="Pangilinan J."/>
            <person name="Lipzen A."/>
            <person name="Na H."/>
            <person name="Yan M."/>
            <person name="Ng V."/>
            <person name="Grigoriev I.V."/>
            <person name="Spatafora J.W."/>
            <person name="Barlow D."/>
            <person name="Biffinger J."/>
            <person name="Kelley-Loughnane N."/>
            <person name="Varaljay V.A."/>
            <person name="Crookes-Goodson W.J."/>
        </authorList>
    </citation>
    <scope>NUCLEOTIDE SEQUENCE</scope>
    <source>
        <strain evidence="8">5307AH</strain>
    </source>
</reference>
<dbReference type="GO" id="GO:0006261">
    <property type="term" value="P:DNA-templated DNA replication"/>
    <property type="evidence" value="ECO:0007669"/>
    <property type="project" value="InterPro"/>
</dbReference>
<dbReference type="InterPro" id="IPR016266">
    <property type="entry name" value="POLE2"/>
</dbReference>
<dbReference type="AlphaFoldDB" id="A0AAD9FNM3"/>
<dbReference type="PANTHER" id="PTHR12708:SF0">
    <property type="entry name" value="DNA POLYMERASE EPSILON SUBUNIT 2"/>
    <property type="match status" value="1"/>
</dbReference>
<dbReference type="GO" id="GO:0008622">
    <property type="term" value="C:epsilon DNA polymerase complex"/>
    <property type="evidence" value="ECO:0007669"/>
    <property type="project" value="UniProtKB-UniRule"/>
</dbReference>
<proteinExistence type="inferred from homology"/>
<keyword evidence="3 6" id="KW-0235">DNA replication</keyword>
<keyword evidence="5 6" id="KW-0539">Nucleus</keyword>
<comment type="subcellular location">
    <subcellularLocation>
        <location evidence="1 6">Nucleus</location>
    </subcellularLocation>
</comment>
<keyword evidence="9" id="KW-1185">Reference proteome</keyword>